<dbReference type="GeneID" id="34564365"/>
<dbReference type="EMBL" id="MJBS01000119">
    <property type="protein sequence ID" value="OHE93454.1"/>
    <property type="molecule type" value="Genomic_DNA"/>
</dbReference>
<organism evidence="3 4">
    <name type="scientific">Colletotrichum orchidophilum</name>
    <dbReference type="NCBI Taxonomy" id="1209926"/>
    <lineage>
        <taxon>Eukaryota</taxon>
        <taxon>Fungi</taxon>
        <taxon>Dikarya</taxon>
        <taxon>Ascomycota</taxon>
        <taxon>Pezizomycotina</taxon>
        <taxon>Sordariomycetes</taxon>
        <taxon>Hypocreomycetidae</taxon>
        <taxon>Glomerellales</taxon>
        <taxon>Glomerellaceae</taxon>
        <taxon>Colletotrichum</taxon>
    </lineage>
</organism>
<dbReference type="Proteomes" id="UP000176998">
    <property type="component" value="Unassembled WGS sequence"/>
</dbReference>
<reference evidence="3 4" key="1">
    <citation type="submission" date="2016-09" db="EMBL/GenBank/DDBJ databases">
        <authorList>
            <person name="Capua I."/>
            <person name="De Benedictis P."/>
            <person name="Joannis T."/>
            <person name="Lombin L.H."/>
            <person name="Cattoli G."/>
        </authorList>
    </citation>
    <scope>NUCLEOTIDE SEQUENCE [LARGE SCALE GENOMIC DNA]</scope>
    <source>
        <strain evidence="3 4">IMI 309357</strain>
    </source>
</reference>
<feature type="signal peptide" evidence="2">
    <location>
        <begin position="1"/>
        <end position="18"/>
    </location>
</feature>
<protein>
    <submittedName>
        <fullName evidence="3">Uncharacterized protein</fullName>
    </submittedName>
</protein>
<feature type="compositionally biased region" description="Polar residues" evidence="1">
    <location>
        <begin position="25"/>
        <end position="45"/>
    </location>
</feature>
<feature type="region of interest" description="Disordered" evidence="1">
    <location>
        <begin position="20"/>
        <end position="49"/>
    </location>
</feature>
<comment type="caution">
    <text evidence="3">The sequence shown here is derived from an EMBL/GenBank/DDBJ whole genome shotgun (WGS) entry which is preliminary data.</text>
</comment>
<keyword evidence="2" id="KW-0732">Signal</keyword>
<feature type="non-terminal residue" evidence="3">
    <location>
        <position position="1"/>
    </location>
</feature>
<gene>
    <name evidence="3" type="ORF">CORC01_11229</name>
</gene>
<evidence type="ECO:0000313" key="4">
    <source>
        <dbReference type="Proteomes" id="UP000176998"/>
    </source>
</evidence>
<name>A0A1G4AWD8_9PEZI</name>
<sequence>SLILKLICIVSTTSLLLDQPLPRRSPSNSTAVLCSSQRKSGTTSPLEDPRFHDGVRRWPPPSSILRLPSLSNQLPSYTIGRTESHVSYVHFCGLVSVSPLTPTGTLPISQGPGFPTTLTSVALCIPSQKLRSTCSDRPARLVHLAARISFRQGAHISVLFLVE</sequence>
<proteinExistence type="predicted"/>
<evidence type="ECO:0000256" key="1">
    <source>
        <dbReference type="SAM" id="MobiDB-lite"/>
    </source>
</evidence>
<keyword evidence="4" id="KW-1185">Reference proteome</keyword>
<evidence type="ECO:0000256" key="2">
    <source>
        <dbReference type="SAM" id="SignalP"/>
    </source>
</evidence>
<accession>A0A1G4AWD8</accession>
<dbReference type="RefSeq" id="XP_022470619.1">
    <property type="nucleotide sequence ID" value="XM_022622855.1"/>
</dbReference>
<evidence type="ECO:0000313" key="3">
    <source>
        <dbReference type="EMBL" id="OHE93454.1"/>
    </source>
</evidence>
<dbReference type="AlphaFoldDB" id="A0A1G4AWD8"/>
<feature type="chain" id="PRO_5009602208" evidence="2">
    <location>
        <begin position="19"/>
        <end position="163"/>
    </location>
</feature>